<dbReference type="InterPro" id="IPR009734">
    <property type="entry name" value="Myoviridae_GpU"/>
</dbReference>
<gene>
    <name evidence="1" type="ORF">L2764_06685</name>
</gene>
<evidence type="ECO:0000313" key="2">
    <source>
        <dbReference type="Proteomes" id="UP001203423"/>
    </source>
</evidence>
<comment type="caution">
    <text evidence="1">The sequence shown here is derived from an EMBL/GenBank/DDBJ whole genome shotgun (WGS) entry which is preliminary data.</text>
</comment>
<evidence type="ECO:0000313" key="1">
    <source>
        <dbReference type="EMBL" id="MCL1124169.1"/>
    </source>
</evidence>
<organism evidence="1 2">
    <name type="scientific">Shewanella surugensis</name>
    <dbReference type="NCBI Taxonomy" id="212020"/>
    <lineage>
        <taxon>Bacteria</taxon>
        <taxon>Pseudomonadati</taxon>
        <taxon>Pseudomonadota</taxon>
        <taxon>Gammaproteobacteria</taxon>
        <taxon>Alteromonadales</taxon>
        <taxon>Shewanellaceae</taxon>
        <taxon>Shewanella</taxon>
    </lineage>
</organism>
<dbReference type="Proteomes" id="UP001203423">
    <property type="component" value="Unassembled WGS sequence"/>
</dbReference>
<protein>
    <submittedName>
        <fullName evidence="1">Phage tail protein</fullName>
    </submittedName>
</protein>
<keyword evidence="2" id="KW-1185">Reference proteome</keyword>
<dbReference type="EMBL" id="JAKIKS010000018">
    <property type="protein sequence ID" value="MCL1124169.1"/>
    <property type="molecule type" value="Genomic_DNA"/>
</dbReference>
<reference evidence="1 2" key="1">
    <citation type="submission" date="2022-01" db="EMBL/GenBank/DDBJ databases">
        <title>Whole genome-based taxonomy of the Shewanellaceae.</title>
        <authorList>
            <person name="Martin-Rodriguez A.J."/>
        </authorList>
    </citation>
    <scope>NUCLEOTIDE SEQUENCE [LARGE SCALE GENOMIC DNA]</scope>
    <source>
        <strain evidence="1 2">DSM 17177</strain>
    </source>
</reference>
<name>A0ABT0L8Z7_9GAMM</name>
<dbReference type="RefSeq" id="WP_248939453.1">
    <property type="nucleotide sequence ID" value="NZ_JAKIKS010000018.1"/>
</dbReference>
<dbReference type="Pfam" id="PF06995">
    <property type="entry name" value="Phage_P2_GpU"/>
    <property type="match status" value="1"/>
</dbReference>
<sequence>MATMLSLGGFKFSVDTAAYNELTKTYEWRWKSQSRIGQSDLLQYTGKAANKVQLNGVIATTLNNVGTKQIDKLVSMADEVKPNLLVSGTGDVLGYWCITRLNQVDSKFVKGGLPRQQTFNLELVFYGDDIQN</sequence>
<accession>A0ABT0L8Z7</accession>
<proteinExistence type="predicted"/>